<evidence type="ECO:0000256" key="2">
    <source>
        <dbReference type="RuleBase" id="RU003616"/>
    </source>
</evidence>
<dbReference type="InterPro" id="IPR008978">
    <property type="entry name" value="HSP20-like_chaperone"/>
</dbReference>
<keyword evidence="5" id="KW-1185">Reference proteome</keyword>
<proteinExistence type="inferred from homology"/>
<reference evidence="4 5" key="1">
    <citation type="submission" date="2024-06" db="EMBL/GenBank/DDBJ databases">
        <authorList>
            <person name="Li Z."/>
            <person name="Jiang Y."/>
        </authorList>
    </citation>
    <scope>NUCLEOTIDE SEQUENCE [LARGE SCALE GENOMIC DNA]</scope>
    <source>
        <strain evidence="4 5">HSW-8</strain>
    </source>
</reference>
<evidence type="ECO:0000313" key="5">
    <source>
        <dbReference type="Proteomes" id="UP001465331"/>
    </source>
</evidence>
<dbReference type="RefSeq" id="WP_352886392.1">
    <property type="nucleotide sequence ID" value="NZ_JBEPIJ010000001.1"/>
</dbReference>
<dbReference type="PANTHER" id="PTHR11527">
    <property type="entry name" value="HEAT-SHOCK PROTEIN 20 FAMILY MEMBER"/>
    <property type="match status" value="1"/>
</dbReference>
<dbReference type="Pfam" id="PF00011">
    <property type="entry name" value="HSP20"/>
    <property type="match status" value="1"/>
</dbReference>
<dbReference type="Gene3D" id="2.60.40.790">
    <property type="match status" value="1"/>
</dbReference>
<name>A0ABV2A5E9_9GAMM</name>
<sequence length="181" mass="20658">MSTSLSKWAPWNWLRKEQDGRALPVRRGSKDVSPLWRVHDEIDRVFDDFFRGFGLPSLFTDDWPRAGDGAMLQPRLDITETKNAYEISVEVPGVEQDDLELSVQDGVLIIRGEKRQEKREDGERYHRIERSYGAFQRELNLPADADADRIEANVRGGVVRIKVPRRADVASGARRIAISNA</sequence>
<dbReference type="CDD" id="cd06464">
    <property type="entry name" value="ACD_sHsps-like"/>
    <property type="match status" value="1"/>
</dbReference>
<gene>
    <name evidence="4" type="ORF">ABSH63_00450</name>
</gene>
<comment type="caution">
    <text evidence="4">The sequence shown here is derived from an EMBL/GenBank/DDBJ whole genome shotgun (WGS) entry which is preliminary data.</text>
</comment>
<comment type="similarity">
    <text evidence="1 2">Belongs to the small heat shock protein (HSP20) family.</text>
</comment>
<dbReference type="InterPro" id="IPR031107">
    <property type="entry name" value="Small_HSP"/>
</dbReference>
<dbReference type="EMBL" id="JBEPIJ010000001">
    <property type="protein sequence ID" value="MES0872488.1"/>
    <property type="molecule type" value="Genomic_DNA"/>
</dbReference>
<protein>
    <submittedName>
        <fullName evidence="4">Hsp20/alpha crystallin family protein</fullName>
    </submittedName>
</protein>
<dbReference type="Proteomes" id="UP001465331">
    <property type="component" value="Unassembled WGS sequence"/>
</dbReference>
<accession>A0ABV2A5E9</accession>
<dbReference type="InterPro" id="IPR002068">
    <property type="entry name" value="A-crystallin/Hsp20_dom"/>
</dbReference>
<dbReference type="PROSITE" id="PS01031">
    <property type="entry name" value="SHSP"/>
    <property type="match status" value="1"/>
</dbReference>
<evidence type="ECO:0000259" key="3">
    <source>
        <dbReference type="PROSITE" id="PS01031"/>
    </source>
</evidence>
<dbReference type="SUPFAM" id="SSF49764">
    <property type="entry name" value="HSP20-like chaperones"/>
    <property type="match status" value="1"/>
</dbReference>
<evidence type="ECO:0000256" key="1">
    <source>
        <dbReference type="PROSITE-ProRule" id="PRU00285"/>
    </source>
</evidence>
<organism evidence="4 5">
    <name type="scientific">Sinimarinibacterium thermocellulolyticum</name>
    <dbReference type="NCBI Taxonomy" id="3170016"/>
    <lineage>
        <taxon>Bacteria</taxon>
        <taxon>Pseudomonadati</taxon>
        <taxon>Pseudomonadota</taxon>
        <taxon>Gammaproteobacteria</taxon>
        <taxon>Nevskiales</taxon>
        <taxon>Nevskiaceae</taxon>
        <taxon>Sinimarinibacterium</taxon>
    </lineage>
</organism>
<evidence type="ECO:0000313" key="4">
    <source>
        <dbReference type="EMBL" id="MES0872488.1"/>
    </source>
</evidence>
<feature type="domain" description="SHSP" evidence="3">
    <location>
        <begin position="67"/>
        <end position="181"/>
    </location>
</feature>